<dbReference type="EMBL" id="LR134529">
    <property type="protein sequence ID" value="VEJ45156.1"/>
    <property type="molecule type" value="Genomic_DNA"/>
</dbReference>
<reference evidence="2 3" key="1">
    <citation type="submission" date="2018-12" db="EMBL/GenBank/DDBJ databases">
        <authorList>
            <consortium name="Pathogen Informatics"/>
        </authorList>
    </citation>
    <scope>NUCLEOTIDE SEQUENCE [LARGE SCALE GENOMIC DNA]</scope>
    <source>
        <strain evidence="2 3">NCTC12905</strain>
    </source>
</reference>
<name>A0A3S4YGH7_BARVI</name>
<gene>
    <name evidence="2" type="ORF">NCTC12905_00804</name>
</gene>
<feature type="transmembrane region" description="Helical" evidence="1">
    <location>
        <begin position="92"/>
        <end position="110"/>
    </location>
</feature>
<dbReference type="AlphaFoldDB" id="A0A3S4YGH7"/>
<protein>
    <submittedName>
        <fullName evidence="2">Predicted membrane protein (DUF2232)</fullName>
    </submittedName>
</protein>
<evidence type="ECO:0000256" key="1">
    <source>
        <dbReference type="SAM" id="Phobius"/>
    </source>
</evidence>
<feature type="transmembrane region" description="Helical" evidence="1">
    <location>
        <begin position="21"/>
        <end position="41"/>
    </location>
</feature>
<feature type="transmembrane region" description="Helical" evidence="1">
    <location>
        <begin position="122"/>
        <end position="149"/>
    </location>
</feature>
<accession>A0A3S4YGH7</accession>
<feature type="transmembrane region" description="Helical" evidence="1">
    <location>
        <begin position="267"/>
        <end position="284"/>
    </location>
</feature>
<dbReference type="Proteomes" id="UP000274201">
    <property type="component" value="Chromosome"/>
</dbReference>
<feature type="transmembrane region" description="Helical" evidence="1">
    <location>
        <begin position="235"/>
        <end position="255"/>
    </location>
</feature>
<proteinExistence type="predicted"/>
<evidence type="ECO:0000313" key="2">
    <source>
        <dbReference type="EMBL" id="VEJ45156.1"/>
    </source>
</evidence>
<dbReference type="STRING" id="1094497.BVwin_04670"/>
<evidence type="ECO:0000313" key="3">
    <source>
        <dbReference type="Proteomes" id="UP000274201"/>
    </source>
</evidence>
<feature type="transmembrane region" description="Helical" evidence="1">
    <location>
        <begin position="47"/>
        <end position="65"/>
    </location>
</feature>
<keyword evidence="1" id="KW-0812">Transmembrane</keyword>
<feature type="transmembrane region" description="Helical" evidence="1">
    <location>
        <begin position="70"/>
        <end position="86"/>
    </location>
</feature>
<feature type="transmembrane region" description="Helical" evidence="1">
    <location>
        <begin position="296"/>
        <end position="327"/>
    </location>
</feature>
<organism evidence="2 3">
    <name type="scientific">Bartonella vinsonii</name>
    <name type="common">Rochalimaea vinsonii</name>
    <dbReference type="NCBI Taxonomy" id="33047"/>
    <lineage>
        <taxon>Bacteria</taxon>
        <taxon>Pseudomonadati</taxon>
        <taxon>Pseudomonadota</taxon>
        <taxon>Alphaproteobacteria</taxon>
        <taxon>Hyphomicrobiales</taxon>
        <taxon>Bartonellaceae</taxon>
        <taxon>Bartonella</taxon>
    </lineage>
</organism>
<sequence>MPLTAVKAGQRQMKNFHIHKMMTGVLAGLFAVVIGMAIISVATVAPYFSFLLGCFLSFPIFIVAFGQGTLASLIALISATVVLIITTNIYTALGFMLLFFLPAVYASWLLGLARSAQKENTLIWYPLSSVIFHLTNFIALIATFIGLYIQTCPSPPFIAKKVTENVVQAMQKAQSLKEADILAFSELLTTHAATFTAIALTIYSLIFLIGNLYFSIITAQHMKWLKRPRDDWSKTLRLPLSGIIIFIVVCIASMIELSAPIDLGTRTFSSAYTVVISISGLAYLHNITKGINGRAIILSLVYIAILTVIFAPPISFMMLLMGIWAAIQYSLQSRKKLH</sequence>
<keyword evidence="1" id="KW-0472">Membrane</keyword>
<keyword evidence="1" id="KW-1133">Transmembrane helix</keyword>
<feature type="transmembrane region" description="Helical" evidence="1">
    <location>
        <begin position="192"/>
        <end position="214"/>
    </location>
</feature>